<dbReference type="Proteomes" id="UP001195769">
    <property type="component" value="Unassembled WGS sequence"/>
</dbReference>
<accession>A0AAD4HCD5</accession>
<organism evidence="1 2">
    <name type="scientific">Suillus fuscotomentosus</name>
    <dbReference type="NCBI Taxonomy" id="1912939"/>
    <lineage>
        <taxon>Eukaryota</taxon>
        <taxon>Fungi</taxon>
        <taxon>Dikarya</taxon>
        <taxon>Basidiomycota</taxon>
        <taxon>Agaricomycotina</taxon>
        <taxon>Agaricomycetes</taxon>
        <taxon>Agaricomycetidae</taxon>
        <taxon>Boletales</taxon>
        <taxon>Suillineae</taxon>
        <taxon>Suillaceae</taxon>
        <taxon>Suillus</taxon>
    </lineage>
</organism>
<protein>
    <submittedName>
        <fullName evidence="1">Uncharacterized protein</fullName>
    </submittedName>
</protein>
<comment type="caution">
    <text evidence="1">The sequence shown here is derived from an EMBL/GenBank/DDBJ whole genome shotgun (WGS) entry which is preliminary data.</text>
</comment>
<dbReference type="GeneID" id="64665183"/>
<sequence length="176" mass="19811">MRLNFGGIVSFSKLQRVYGAFYGASQLNRCPEYLRPPVRAHASITLPECILSHQVEHCSYSSLSPSYFFERMYIAHCNITSPSNRLPRLCAQNATKFRGTASEFSHHCHGHRENAAPLPHATAAVFLNVLVLQTSHGLEGAPIPYMYIHAPRVTVRRYHRDSQYSRSSDSSALISF</sequence>
<dbReference type="AlphaFoldDB" id="A0AAD4HCD5"/>
<evidence type="ECO:0000313" key="1">
    <source>
        <dbReference type="EMBL" id="KAG1887902.1"/>
    </source>
</evidence>
<name>A0AAD4HCD5_9AGAM</name>
<dbReference type="RefSeq" id="XP_041216978.1">
    <property type="nucleotide sequence ID" value="XM_041370885.1"/>
</dbReference>
<keyword evidence="2" id="KW-1185">Reference proteome</keyword>
<gene>
    <name evidence="1" type="ORF">F5891DRAFT_200818</name>
</gene>
<reference evidence="1" key="1">
    <citation type="journal article" date="2020" name="New Phytol.">
        <title>Comparative genomics reveals dynamic genome evolution in host specialist ectomycorrhizal fungi.</title>
        <authorList>
            <person name="Lofgren L.A."/>
            <person name="Nguyen N.H."/>
            <person name="Vilgalys R."/>
            <person name="Ruytinx J."/>
            <person name="Liao H.L."/>
            <person name="Branco S."/>
            <person name="Kuo A."/>
            <person name="LaButti K."/>
            <person name="Lipzen A."/>
            <person name="Andreopoulos W."/>
            <person name="Pangilinan J."/>
            <person name="Riley R."/>
            <person name="Hundley H."/>
            <person name="Na H."/>
            <person name="Barry K."/>
            <person name="Grigoriev I.V."/>
            <person name="Stajich J.E."/>
            <person name="Kennedy P.G."/>
        </authorList>
    </citation>
    <scope>NUCLEOTIDE SEQUENCE</scope>
    <source>
        <strain evidence="1">FC203</strain>
    </source>
</reference>
<evidence type="ECO:0000313" key="2">
    <source>
        <dbReference type="Proteomes" id="UP001195769"/>
    </source>
</evidence>
<dbReference type="EMBL" id="JABBWK010000193">
    <property type="protein sequence ID" value="KAG1887902.1"/>
    <property type="molecule type" value="Genomic_DNA"/>
</dbReference>
<proteinExistence type="predicted"/>